<dbReference type="AlphaFoldDB" id="A0ABD3M6M3"/>
<keyword evidence="1" id="KW-0472">Membrane</keyword>
<evidence type="ECO:0000313" key="2">
    <source>
        <dbReference type="EMBL" id="KAL3759634.1"/>
    </source>
</evidence>
<gene>
    <name evidence="2" type="ORF">ACHAWU_009781</name>
</gene>
<feature type="transmembrane region" description="Helical" evidence="1">
    <location>
        <begin position="86"/>
        <end position="107"/>
    </location>
</feature>
<proteinExistence type="predicted"/>
<name>A0ABD3M6M3_9STRA</name>
<evidence type="ECO:0000313" key="3">
    <source>
        <dbReference type="Proteomes" id="UP001530293"/>
    </source>
</evidence>
<dbReference type="EMBL" id="JALLBG020000199">
    <property type="protein sequence ID" value="KAL3759634.1"/>
    <property type="molecule type" value="Genomic_DNA"/>
</dbReference>
<protein>
    <submittedName>
        <fullName evidence="2">Uncharacterized protein</fullName>
    </submittedName>
</protein>
<feature type="transmembrane region" description="Helical" evidence="1">
    <location>
        <begin position="41"/>
        <end position="65"/>
    </location>
</feature>
<organism evidence="2 3">
    <name type="scientific">Discostella pseudostelligera</name>
    <dbReference type="NCBI Taxonomy" id="259834"/>
    <lineage>
        <taxon>Eukaryota</taxon>
        <taxon>Sar</taxon>
        <taxon>Stramenopiles</taxon>
        <taxon>Ochrophyta</taxon>
        <taxon>Bacillariophyta</taxon>
        <taxon>Coscinodiscophyceae</taxon>
        <taxon>Thalassiosirophycidae</taxon>
        <taxon>Stephanodiscales</taxon>
        <taxon>Stephanodiscaceae</taxon>
        <taxon>Discostella</taxon>
    </lineage>
</organism>
<dbReference type="Proteomes" id="UP001530293">
    <property type="component" value="Unassembled WGS sequence"/>
</dbReference>
<keyword evidence="1" id="KW-1133">Transmembrane helix</keyword>
<sequence length="146" mass="16682">MPHFRLLSLMGDRLVFVQSILAMERWNGYPQYDNDKGLGRVALMACILSLILGMNLMLCLQLVLINTGRLPKDLIGEWSDERRQMAMQWTVYVIVLCTFHLGEFFTTSIFNPTVTSADSFMVNHSKAYTAAALVSYDKVLCIYFLQ</sequence>
<comment type="caution">
    <text evidence="2">The sequence shown here is derived from an EMBL/GenBank/DDBJ whole genome shotgun (WGS) entry which is preliminary data.</text>
</comment>
<accession>A0ABD3M6M3</accession>
<reference evidence="2 3" key="1">
    <citation type="submission" date="2024-10" db="EMBL/GenBank/DDBJ databases">
        <title>Updated reference genomes for cyclostephanoid diatoms.</title>
        <authorList>
            <person name="Roberts W.R."/>
            <person name="Alverson A.J."/>
        </authorList>
    </citation>
    <scope>NUCLEOTIDE SEQUENCE [LARGE SCALE GENOMIC DNA]</scope>
    <source>
        <strain evidence="2 3">AJA232-27</strain>
    </source>
</reference>
<keyword evidence="3" id="KW-1185">Reference proteome</keyword>
<evidence type="ECO:0000256" key="1">
    <source>
        <dbReference type="SAM" id="Phobius"/>
    </source>
</evidence>
<keyword evidence="1" id="KW-0812">Transmembrane</keyword>